<proteinExistence type="predicted"/>
<evidence type="ECO:0000256" key="1">
    <source>
        <dbReference type="SAM" id="MobiDB-lite"/>
    </source>
</evidence>
<evidence type="ECO:0000313" key="3">
    <source>
        <dbReference type="Proteomes" id="UP000029492"/>
    </source>
</evidence>
<gene>
    <name evidence="2" type="ORF">MOC_4900</name>
</gene>
<keyword evidence="3" id="KW-1185">Reference proteome</keyword>
<accession>A0A089P1K0</accession>
<dbReference type="EMBL" id="CP003811">
    <property type="protein sequence ID" value="AIQ92655.1"/>
    <property type="molecule type" value="Genomic_DNA"/>
</dbReference>
<organism evidence="2 3">
    <name type="scientific">Methylobacterium oryzae CBMB20</name>
    <dbReference type="NCBI Taxonomy" id="693986"/>
    <lineage>
        <taxon>Bacteria</taxon>
        <taxon>Pseudomonadati</taxon>
        <taxon>Pseudomonadota</taxon>
        <taxon>Alphaproteobacteria</taxon>
        <taxon>Hyphomicrobiales</taxon>
        <taxon>Methylobacteriaceae</taxon>
        <taxon>Methylobacterium</taxon>
    </lineage>
</organism>
<reference evidence="2 3" key="1">
    <citation type="journal article" date="2014" name="PLoS ONE">
        <title>Genome Information of Methylobacterium oryzae, a Plant-Probiotic Methylotroph in the Phyllosphere.</title>
        <authorList>
            <person name="Kwak M.J."/>
            <person name="Jeong H."/>
            <person name="Madhaiyan M."/>
            <person name="Lee Y."/>
            <person name="Sa T.M."/>
            <person name="Oh T.K."/>
            <person name="Kim J.F."/>
        </authorList>
    </citation>
    <scope>NUCLEOTIDE SEQUENCE [LARGE SCALE GENOMIC DNA]</scope>
    <source>
        <strain evidence="2 3">CBMB20</strain>
    </source>
</reference>
<name>A0A089P1K0_9HYPH</name>
<protein>
    <submittedName>
        <fullName evidence="2">Protein of unassigned function</fullName>
    </submittedName>
</protein>
<sequence>MDRKVRWSTSSRRRDRRIGNYFVTSAASPRRDDQYVGRRPLISPRLATRGRSDHAEPLRRNA</sequence>
<feature type="compositionally biased region" description="Basic and acidic residues" evidence="1">
    <location>
        <begin position="50"/>
        <end position="62"/>
    </location>
</feature>
<dbReference type="HOGENOM" id="CLU_2899084_0_0_5"/>
<dbReference type="Proteomes" id="UP000029492">
    <property type="component" value="Chromosome"/>
</dbReference>
<dbReference type="AlphaFoldDB" id="A0A089P1K0"/>
<feature type="region of interest" description="Disordered" evidence="1">
    <location>
        <begin position="29"/>
        <end position="62"/>
    </location>
</feature>
<dbReference type="STRING" id="693986.MOC_4900"/>
<dbReference type="KEGG" id="mor:MOC_4900"/>
<evidence type="ECO:0000313" key="2">
    <source>
        <dbReference type="EMBL" id="AIQ92655.1"/>
    </source>
</evidence>